<comment type="caution">
    <text evidence="1">The sequence shown here is derived from an EMBL/GenBank/DDBJ whole genome shotgun (WGS) entry which is preliminary data.</text>
</comment>
<keyword evidence="2" id="KW-1185">Reference proteome</keyword>
<evidence type="ECO:0000313" key="1">
    <source>
        <dbReference type="EMBL" id="KAG6763100.1"/>
    </source>
</evidence>
<dbReference type="EMBL" id="JAAWWB010000017">
    <property type="protein sequence ID" value="KAG6763100.1"/>
    <property type="molecule type" value="Genomic_DNA"/>
</dbReference>
<dbReference type="OrthoDB" id="1928532at2759"/>
<dbReference type="AlphaFoldDB" id="A0A8X8CQU8"/>
<reference evidence="1" key="1">
    <citation type="journal article" date="2020" name="bioRxiv">
        <title>Hybrid origin of Populus tomentosa Carr. identified through genome sequencing and phylogenomic analysis.</title>
        <authorList>
            <person name="An X."/>
            <person name="Gao K."/>
            <person name="Chen Z."/>
            <person name="Li J."/>
            <person name="Yang X."/>
            <person name="Yang X."/>
            <person name="Zhou J."/>
            <person name="Guo T."/>
            <person name="Zhao T."/>
            <person name="Huang S."/>
            <person name="Miao D."/>
            <person name="Khan W.U."/>
            <person name="Rao P."/>
            <person name="Ye M."/>
            <person name="Lei B."/>
            <person name="Liao W."/>
            <person name="Wang J."/>
            <person name="Ji L."/>
            <person name="Li Y."/>
            <person name="Guo B."/>
            <person name="Mustafa N.S."/>
            <person name="Li S."/>
            <person name="Yun Q."/>
            <person name="Keller S.R."/>
            <person name="Mao J."/>
            <person name="Zhang R."/>
            <person name="Strauss S.H."/>
        </authorList>
    </citation>
    <scope>NUCLEOTIDE SEQUENCE</scope>
    <source>
        <strain evidence="1">GM15</strain>
        <tissue evidence="1">Leaf</tissue>
    </source>
</reference>
<sequence>MANWASAGRSTSNIMRAALRATKKSASPTARVPISQFSSPIRLPNLTLHCHSRISSSRLVRRELSSLLPVHSAIASACLVSKLPSEVSTSSEVLRIFRYWKGSMMQRSKAYPGNKDECLNPDFDDQGRLARIILLVCGCELSVFIEYPMLPAEMYFPFVYLLSSRDKSFCNPYKVDLLIISVPSSASACSGKERIVEWQSVFSKLKFKFPEVNC</sequence>
<proteinExistence type="predicted"/>
<organism evidence="1 2">
    <name type="scientific">Populus tomentosa</name>
    <name type="common">Chinese white poplar</name>
    <dbReference type="NCBI Taxonomy" id="118781"/>
    <lineage>
        <taxon>Eukaryota</taxon>
        <taxon>Viridiplantae</taxon>
        <taxon>Streptophyta</taxon>
        <taxon>Embryophyta</taxon>
        <taxon>Tracheophyta</taxon>
        <taxon>Spermatophyta</taxon>
        <taxon>Magnoliopsida</taxon>
        <taxon>eudicotyledons</taxon>
        <taxon>Gunneridae</taxon>
        <taxon>Pentapetalae</taxon>
        <taxon>rosids</taxon>
        <taxon>fabids</taxon>
        <taxon>Malpighiales</taxon>
        <taxon>Salicaceae</taxon>
        <taxon>Saliceae</taxon>
        <taxon>Populus</taxon>
    </lineage>
</organism>
<evidence type="ECO:0000313" key="2">
    <source>
        <dbReference type="Proteomes" id="UP000886885"/>
    </source>
</evidence>
<gene>
    <name evidence="1" type="ORF">POTOM_033632</name>
</gene>
<accession>A0A8X8CQU8</accession>
<name>A0A8X8CQU8_POPTO</name>
<dbReference type="Proteomes" id="UP000886885">
    <property type="component" value="Chromosome 9A"/>
</dbReference>
<protein>
    <submittedName>
        <fullName evidence="1">Uncharacterized protein</fullName>
    </submittedName>
</protein>